<feature type="domain" description="Complex 1 LYR protein" evidence="2">
    <location>
        <begin position="19"/>
        <end position="73"/>
    </location>
</feature>
<evidence type="ECO:0000259" key="2">
    <source>
        <dbReference type="Pfam" id="PF05347"/>
    </source>
</evidence>
<dbReference type="OrthoDB" id="6508832at2759"/>
<dbReference type="STRING" id="1448316.A0A395GZL3"/>
<accession>A0A395GZL3</accession>
<evidence type="ECO:0000313" key="3">
    <source>
        <dbReference type="EMBL" id="RAL00996.1"/>
    </source>
</evidence>
<dbReference type="VEuPathDB" id="FungiDB:BO80DRAFT_381623"/>
<dbReference type="RefSeq" id="XP_025575323.1">
    <property type="nucleotide sequence ID" value="XM_025716849.1"/>
</dbReference>
<dbReference type="Proteomes" id="UP000249402">
    <property type="component" value="Unassembled WGS sequence"/>
</dbReference>
<gene>
    <name evidence="3" type="ORF">BO80DRAFT_381623</name>
</gene>
<sequence length="293" mass="34051">MHKIVVPKYSSAHRFATKALYRALLRQCAKLPDAPTELNACKSHIQHRFKRYKGLQSPSQTANSLKAGYEALDLLYSASQGNKDGIHRIQTIICEHRLAKQQKAEWLKALAEARGFKIPSKKEVKKLENKRYRDMTVRRHPDAESVLSRPRQVVVGKRRIPKLVNARGFPFLLYKKPQPKFLSAVLNSKLNRRWKRMERLKRLELELPFAKDEDAWDALTGHEEEVTWAEAVKVSLKEVREKIAEGDRKTKELAEAMWNVVLEERKLAEKEEKERAELMKKAESGEVYDFLIL</sequence>
<feature type="coiled-coil region" evidence="1">
    <location>
        <begin position="236"/>
        <end position="281"/>
    </location>
</feature>
<dbReference type="GeneID" id="37221714"/>
<organism evidence="3 4">
    <name type="scientific">Aspergillus ibericus CBS 121593</name>
    <dbReference type="NCBI Taxonomy" id="1448316"/>
    <lineage>
        <taxon>Eukaryota</taxon>
        <taxon>Fungi</taxon>
        <taxon>Dikarya</taxon>
        <taxon>Ascomycota</taxon>
        <taxon>Pezizomycotina</taxon>
        <taxon>Eurotiomycetes</taxon>
        <taxon>Eurotiomycetidae</taxon>
        <taxon>Eurotiales</taxon>
        <taxon>Aspergillaceae</taxon>
        <taxon>Aspergillus</taxon>
        <taxon>Aspergillus subgen. Circumdati</taxon>
    </lineage>
</organism>
<dbReference type="CDD" id="cd20273">
    <property type="entry name" value="Complex1_LYR_unchar"/>
    <property type="match status" value="1"/>
</dbReference>
<dbReference type="AlphaFoldDB" id="A0A395GZL3"/>
<keyword evidence="1" id="KW-0175">Coiled coil</keyword>
<dbReference type="Pfam" id="PF05347">
    <property type="entry name" value="Complex1_LYR"/>
    <property type="match status" value="1"/>
</dbReference>
<reference evidence="3 4" key="1">
    <citation type="submission" date="2018-02" db="EMBL/GenBank/DDBJ databases">
        <title>The genomes of Aspergillus section Nigri reveals drivers in fungal speciation.</title>
        <authorList>
            <consortium name="DOE Joint Genome Institute"/>
            <person name="Vesth T.C."/>
            <person name="Nybo J."/>
            <person name="Theobald S."/>
            <person name="Brandl J."/>
            <person name="Frisvad J.C."/>
            <person name="Nielsen K.F."/>
            <person name="Lyhne E.K."/>
            <person name="Kogle M.E."/>
            <person name="Kuo A."/>
            <person name="Riley R."/>
            <person name="Clum A."/>
            <person name="Nolan M."/>
            <person name="Lipzen A."/>
            <person name="Salamov A."/>
            <person name="Henrissat B."/>
            <person name="Wiebenga A."/>
            <person name="De vries R.P."/>
            <person name="Grigoriev I.V."/>
            <person name="Mortensen U.H."/>
            <person name="Andersen M.R."/>
            <person name="Baker S.E."/>
        </authorList>
    </citation>
    <scope>NUCLEOTIDE SEQUENCE [LARGE SCALE GENOMIC DNA]</scope>
    <source>
        <strain evidence="3 4">CBS 121593</strain>
    </source>
</reference>
<dbReference type="InterPro" id="IPR008011">
    <property type="entry name" value="Complex1_LYR_dom"/>
</dbReference>
<proteinExistence type="predicted"/>
<keyword evidence="4" id="KW-1185">Reference proteome</keyword>
<dbReference type="InterPro" id="IPR046896">
    <property type="entry name" value="Cup1-like_N"/>
</dbReference>
<protein>
    <recommendedName>
        <fullName evidence="2">Complex 1 LYR protein domain-containing protein</fullName>
    </recommendedName>
</protein>
<name>A0A395GZL3_9EURO</name>
<dbReference type="EMBL" id="KZ824437">
    <property type="protein sequence ID" value="RAL00996.1"/>
    <property type="molecule type" value="Genomic_DNA"/>
</dbReference>
<evidence type="ECO:0000256" key="1">
    <source>
        <dbReference type="SAM" id="Coils"/>
    </source>
</evidence>
<evidence type="ECO:0000313" key="4">
    <source>
        <dbReference type="Proteomes" id="UP000249402"/>
    </source>
</evidence>